<dbReference type="InterPro" id="IPR009367">
    <property type="entry name" value="Elm1-like"/>
</dbReference>
<proteinExistence type="predicted"/>
<evidence type="ECO:0000313" key="2">
    <source>
        <dbReference type="Proteomes" id="UP000010116"/>
    </source>
</evidence>
<sequence>MQYANVIFIDKDKKIITSMNILWIKDNKKGHLKQVKALLDEIKKILNVNISEFEIEKKILKKNIPSSIVKSSDLVIGAGHSVYPYLLKSKKKNPNIKSVAILSPSYFKKKFDLICAPFHDMHKLNKHKHVMYFDGSLASRSNKKCHEEIGMIAIGGKNKYFKFDKKNLIKQIQYIITLYPNKNWYIFNSRRTPKDFLKEIEKELEFISKKITYVDHHNDSYRFDEYIEKSSIKLITPDSMSMIYESLSTHGETVLFSLFPKKESKFLPIINNLKEMNSIGYIDQVYIDDMNTYKTNLIKQKNFDKQDQTSELAKKIINYFK</sequence>
<evidence type="ECO:0008006" key="3">
    <source>
        <dbReference type="Google" id="ProtNLM"/>
    </source>
</evidence>
<reference evidence="1 2" key="1">
    <citation type="journal article" date="2012" name="ISME J.">
        <title>Genomic insights to SAR86, an abundant and uncultivated marine bacterial lineage.</title>
        <authorList>
            <person name="Dupont C.L."/>
            <person name="Rusch D.B."/>
            <person name="Yooseph S."/>
            <person name="Lombardo M.J."/>
            <person name="Richter R.A."/>
            <person name="Valas R."/>
            <person name="Novotny M."/>
            <person name="Yee-Greenbaum J."/>
            <person name="Selengut J.D."/>
            <person name="Haft D.H."/>
            <person name="Halpern A.L."/>
            <person name="Lasken R.S."/>
            <person name="Nealson K."/>
            <person name="Friedman R."/>
            <person name="Venter J.C."/>
        </authorList>
    </citation>
    <scope>NUCLEOTIDE SEQUENCE [LARGE SCALE GENOMIC DNA]</scope>
</reference>
<name>J4WWN2_9GAMM</name>
<evidence type="ECO:0000313" key="1">
    <source>
        <dbReference type="EMBL" id="EJP72590.1"/>
    </source>
</evidence>
<dbReference type="Pfam" id="PF06258">
    <property type="entry name" value="Mito_fiss_Elm1"/>
    <property type="match status" value="1"/>
</dbReference>
<dbReference type="Proteomes" id="UP000010116">
    <property type="component" value="Unassembled WGS sequence"/>
</dbReference>
<organism evidence="1 2">
    <name type="scientific">SAR86 cluster bacterium SAR86B</name>
    <dbReference type="NCBI Taxonomy" id="1123867"/>
    <lineage>
        <taxon>Bacteria</taxon>
        <taxon>Pseudomonadati</taxon>
        <taxon>Pseudomonadota</taxon>
        <taxon>Gammaproteobacteria</taxon>
        <taxon>SAR86 cluster</taxon>
    </lineage>
</organism>
<dbReference type="EMBL" id="JH611190">
    <property type="protein sequence ID" value="EJP72590.1"/>
    <property type="molecule type" value="Genomic_DNA"/>
</dbReference>
<dbReference type="AlphaFoldDB" id="J4WWN2"/>
<protein>
    <recommendedName>
        <fullName evidence="3">Nucleoside-diphosphate sugar epimerase</fullName>
    </recommendedName>
</protein>
<dbReference type="HOGENOM" id="CLU_865708_0_0_6"/>
<gene>
    <name evidence="1" type="ORF">NT02SARS_0985</name>
</gene>
<accession>J4WWN2</accession>